<keyword evidence="2" id="KW-0175">Coiled coil</keyword>
<comment type="caution">
    <text evidence="4">The sequence shown here is derived from an EMBL/GenBank/DDBJ whole genome shotgun (WGS) entry which is preliminary data.</text>
</comment>
<protein>
    <submittedName>
        <fullName evidence="4">Diguanylate cyclase (GGDEF)-like protein</fullName>
    </submittedName>
</protein>
<dbReference type="FunFam" id="3.30.70.270:FF:000001">
    <property type="entry name" value="Diguanylate cyclase domain protein"/>
    <property type="match status" value="1"/>
</dbReference>
<dbReference type="RefSeq" id="WP_184195977.1">
    <property type="nucleotide sequence ID" value="NZ_JACHGW010000002.1"/>
</dbReference>
<evidence type="ECO:0000259" key="3">
    <source>
        <dbReference type="PROSITE" id="PS50887"/>
    </source>
</evidence>
<dbReference type="Gene3D" id="3.30.70.270">
    <property type="match status" value="1"/>
</dbReference>
<dbReference type="SUPFAM" id="SSF48452">
    <property type="entry name" value="TPR-like"/>
    <property type="match status" value="3"/>
</dbReference>
<evidence type="ECO:0000313" key="5">
    <source>
        <dbReference type="Proteomes" id="UP000520814"/>
    </source>
</evidence>
<dbReference type="GO" id="GO:0052621">
    <property type="term" value="F:diguanylate cyclase activity"/>
    <property type="evidence" value="ECO:0007669"/>
    <property type="project" value="TreeGrafter"/>
</dbReference>
<name>A0A7W9SRG6_ARMRO</name>
<feature type="coiled-coil region" evidence="2">
    <location>
        <begin position="375"/>
        <end position="405"/>
    </location>
</feature>
<dbReference type="PANTHER" id="PTHR45138:SF9">
    <property type="entry name" value="DIGUANYLATE CYCLASE DGCM-RELATED"/>
    <property type="match status" value="1"/>
</dbReference>
<dbReference type="PROSITE" id="PS50005">
    <property type="entry name" value="TPR"/>
    <property type="match status" value="1"/>
</dbReference>
<dbReference type="GO" id="GO:1902201">
    <property type="term" value="P:negative regulation of bacterial-type flagellum-dependent cell motility"/>
    <property type="evidence" value="ECO:0007669"/>
    <property type="project" value="TreeGrafter"/>
</dbReference>
<dbReference type="SMART" id="SM00028">
    <property type="entry name" value="TPR"/>
    <property type="match status" value="6"/>
</dbReference>
<feature type="domain" description="GGDEF" evidence="3">
    <location>
        <begin position="429"/>
        <end position="558"/>
    </location>
</feature>
<dbReference type="CDD" id="cd01949">
    <property type="entry name" value="GGDEF"/>
    <property type="match status" value="1"/>
</dbReference>
<dbReference type="Pfam" id="PF13424">
    <property type="entry name" value="TPR_12"/>
    <property type="match status" value="1"/>
</dbReference>
<accession>A0A7W9SRG6</accession>
<evidence type="ECO:0000256" key="1">
    <source>
        <dbReference type="PROSITE-ProRule" id="PRU00339"/>
    </source>
</evidence>
<dbReference type="Gene3D" id="1.25.40.10">
    <property type="entry name" value="Tetratricopeptide repeat domain"/>
    <property type="match status" value="2"/>
</dbReference>
<dbReference type="InterPro" id="IPR011990">
    <property type="entry name" value="TPR-like_helical_dom_sf"/>
</dbReference>
<keyword evidence="1" id="KW-0802">TPR repeat</keyword>
<dbReference type="InterPro" id="IPR043128">
    <property type="entry name" value="Rev_trsase/Diguanyl_cyclase"/>
</dbReference>
<evidence type="ECO:0000256" key="2">
    <source>
        <dbReference type="SAM" id="Coils"/>
    </source>
</evidence>
<keyword evidence="5" id="KW-1185">Reference proteome</keyword>
<proteinExistence type="predicted"/>
<dbReference type="GO" id="GO:0043709">
    <property type="term" value="P:cell adhesion involved in single-species biofilm formation"/>
    <property type="evidence" value="ECO:0007669"/>
    <property type="project" value="TreeGrafter"/>
</dbReference>
<dbReference type="AlphaFoldDB" id="A0A7W9SRG6"/>
<dbReference type="InterPro" id="IPR029787">
    <property type="entry name" value="Nucleotide_cyclase"/>
</dbReference>
<dbReference type="SMART" id="SM00267">
    <property type="entry name" value="GGDEF"/>
    <property type="match status" value="1"/>
</dbReference>
<dbReference type="InterPro" id="IPR000160">
    <property type="entry name" value="GGDEF_dom"/>
</dbReference>
<organism evidence="4 5">
    <name type="scientific">Armatimonas rosea</name>
    <dbReference type="NCBI Taxonomy" id="685828"/>
    <lineage>
        <taxon>Bacteria</taxon>
        <taxon>Bacillati</taxon>
        <taxon>Armatimonadota</taxon>
        <taxon>Armatimonadia</taxon>
        <taxon>Armatimonadales</taxon>
        <taxon>Armatimonadaceae</taxon>
        <taxon>Armatimonas</taxon>
    </lineage>
</organism>
<dbReference type="PANTHER" id="PTHR45138">
    <property type="entry name" value="REGULATORY COMPONENTS OF SENSORY TRANSDUCTION SYSTEM"/>
    <property type="match status" value="1"/>
</dbReference>
<dbReference type="InterPro" id="IPR050469">
    <property type="entry name" value="Diguanylate_Cyclase"/>
</dbReference>
<dbReference type="InterPro" id="IPR019734">
    <property type="entry name" value="TPR_rpt"/>
</dbReference>
<evidence type="ECO:0000313" key="4">
    <source>
        <dbReference type="EMBL" id="MBB6050639.1"/>
    </source>
</evidence>
<reference evidence="4 5" key="1">
    <citation type="submission" date="2020-08" db="EMBL/GenBank/DDBJ databases">
        <title>Genomic Encyclopedia of Type Strains, Phase IV (KMG-IV): sequencing the most valuable type-strain genomes for metagenomic binning, comparative biology and taxonomic classification.</title>
        <authorList>
            <person name="Goeker M."/>
        </authorList>
    </citation>
    <scope>NUCLEOTIDE SEQUENCE [LARGE SCALE GENOMIC DNA]</scope>
    <source>
        <strain evidence="4 5">DSM 23562</strain>
    </source>
</reference>
<dbReference type="EMBL" id="JACHGW010000002">
    <property type="protein sequence ID" value="MBB6050639.1"/>
    <property type="molecule type" value="Genomic_DNA"/>
</dbReference>
<sequence>MSMDLATLLLEGLKCERTNPAQATLLAEQALALCDRLGDPVGRVRALRNRAYAYHASGALEQAETILDNALEQAKDAADPSSLALCLHTKAFFLQKQGELQRALTTYREAALLRQSLGEHALEAGTQNNLGLIYNDLGDYDAGLRAHQRALELWRLTENTYGEAISLKNLGGIYIFFGQYSCALPYLSDSLTLAERLGHPALLCENLLALSQYYRLVHQPERAASFVERAQALLPQFASPTYEAEVLYERACLAALQGEWAVVRQALARTLRILRTLGNRPELARALYTLGTLCLEQGELTAACRSLARCARHAERYGLRSLERNCHEKLTDGWERRQDLGRALSHHRRFHQLDRLLVTEASERQRHHLLQEIELEKVRQHNAALTSAKLELEQTNALLQEQVARDGMTGLFNHTTFQRRFQELFQADGELTLLLIDVDHFKRFNDDFGHPVGDTILKQVAQQLQGLVRESDLLARYGGEEFALALPQTTLAHALTLAERIRSTIAGQPWEPRGVTVSIGAAGRTSETASPAALLCEADQALYAAKRQGRNRCVSAQAL</sequence>
<gene>
    <name evidence="4" type="ORF">HNQ39_002430</name>
</gene>
<dbReference type="SUPFAM" id="SSF55073">
    <property type="entry name" value="Nucleotide cyclase"/>
    <property type="match status" value="1"/>
</dbReference>
<dbReference type="PROSITE" id="PS50887">
    <property type="entry name" value="GGDEF"/>
    <property type="match status" value="1"/>
</dbReference>
<feature type="repeat" description="TPR" evidence="1">
    <location>
        <begin position="124"/>
        <end position="157"/>
    </location>
</feature>
<dbReference type="Pfam" id="PF00990">
    <property type="entry name" value="GGDEF"/>
    <property type="match status" value="1"/>
</dbReference>
<dbReference type="GO" id="GO:0005886">
    <property type="term" value="C:plasma membrane"/>
    <property type="evidence" value="ECO:0007669"/>
    <property type="project" value="TreeGrafter"/>
</dbReference>
<dbReference type="Proteomes" id="UP000520814">
    <property type="component" value="Unassembled WGS sequence"/>
</dbReference>
<dbReference type="NCBIfam" id="TIGR00254">
    <property type="entry name" value="GGDEF"/>
    <property type="match status" value="1"/>
</dbReference>